<organism evidence="1 2">
    <name type="scientific">Saccharopolyspora aridisoli</name>
    <dbReference type="NCBI Taxonomy" id="2530385"/>
    <lineage>
        <taxon>Bacteria</taxon>
        <taxon>Bacillati</taxon>
        <taxon>Actinomycetota</taxon>
        <taxon>Actinomycetes</taxon>
        <taxon>Pseudonocardiales</taxon>
        <taxon>Pseudonocardiaceae</taxon>
        <taxon>Saccharopolyspora</taxon>
    </lineage>
</organism>
<dbReference type="InterPro" id="IPR023198">
    <property type="entry name" value="PGP-like_dom2"/>
</dbReference>
<dbReference type="SUPFAM" id="SSF56784">
    <property type="entry name" value="HAD-like"/>
    <property type="match status" value="1"/>
</dbReference>
<protein>
    <submittedName>
        <fullName evidence="1">HAD family hydrolase</fullName>
    </submittedName>
</protein>
<accession>A0A4R4V0M1</accession>
<dbReference type="EMBL" id="SMKV01000003">
    <property type="protein sequence ID" value="TDC95732.1"/>
    <property type="molecule type" value="Genomic_DNA"/>
</dbReference>
<evidence type="ECO:0000313" key="2">
    <source>
        <dbReference type="Proteomes" id="UP000294744"/>
    </source>
</evidence>
<dbReference type="Proteomes" id="UP000294744">
    <property type="component" value="Unassembled WGS sequence"/>
</dbReference>
<comment type="caution">
    <text evidence="1">The sequence shown here is derived from an EMBL/GenBank/DDBJ whole genome shotgun (WGS) entry which is preliminary data.</text>
</comment>
<dbReference type="Pfam" id="PF13419">
    <property type="entry name" value="HAD_2"/>
    <property type="match status" value="1"/>
</dbReference>
<sequence>MDERSALTVGFDLDMTLIDPRPGMVRAFDTLNEEFGTELDGQHFAAHLGPPLEDVLRGYGFDEPMVKRLAAHFRSIYPTVVIDETAALPGAAEALEAVRALGGRTLVVTGKYEPNAELHLKALGWTVDRLAGGVFGAGKGEVLLAEGADIYVGDHFGDIVGGHTAGAIAVGVATGPYSAAELSEAGADAVLDDLSGFPAWLANRVENPQNDRGAS</sequence>
<dbReference type="InterPro" id="IPR050155">
    <property type="entry name" value="HAD-like_hydrolase_sf"/>
</dbReference>
<proteinExistence type="predicted"/>
<gene>
    <name evidence="1" type="ORF">E1161_02760</name>
</gene>
<dbReference type="PANTHER" id="PTHR43434">
    <property type="entry name" value="PHOSPHOGLYCOLATE PHOSPHATASE"/>
    <property type="match status" value="1"/>
</dbReference>
<keyword evidence="1" id="KW-0378">Hydrolase</keyword>
<dbReference type="InterPro" id="IPR041492">
    <property type="entry name" value="HAD_2"/>
</dbReference>
<dbReference type="InterPro" id="IPR023214">
    <property type="entry name" value="HAD_sf"/>
</dbReference>
<dbReference type="GO" id="GO:0006281">
    <property type="term" value="P:DNA repair"/>
    <property type="evidence" value="ECO:0007669"/>
    <property type="project" value="TreeGrafter"/>
</dbReference>
<reference evidence="1 2" key="1">
    <citation type="submission" date="2019-03" db="EMBL/GenBank/DDBJ databases">
        <title>Draft genome sequences of novel Actinobacteria.</title>
        <authorList>
            <person name="Sahin N."/>
            <person name="Ay H."/>
            <person name="Saygin H."/>
        </authorList>
    </citation>
    <scope>NUCLEOTIDE SEQUENCE [LARGE SCALE GENOMIC DNA]</scope>
    <source>
        <strain evidence="1 2">16K404</strain>
    </source>
</reference>
<dbReference type="Gene3D" id="3.40.50.1000">
    <property type="entry name" value="HAD superfamily/HAD-like"/>
    <property type="match status" value="2"/>
</dbReference>
<dbReference type="OrthoDB" id="9793014at2"/>
<name>A0A4R4V0M1_9PSEU</name>
<dbReference type="GO" id="GO:0008967">
    <property type="term" value="F:phosphoglycolate phosphatase activity"/>
    <property type="evidence" value="ECO:0007669"/>
    <property type="project" value="TreeGrafter"/>
</dbReference>
<dbReference type="Gene3D" id="1.10.150.240">
    <property type="entry name" value="Putative phosphatase, domain 2"/>
    <property type="match status" value="1"/>
</dbReference>
<dbReference type="PANTHER" id="PTHR43434:SF1">
    <property type="entry name" value="PHOSPHOGLYCOLATE PHOSPHATASE"/>
    <property type="match status" value="1"/>
</dbReference>
<dbReference type="AlphaFoldDB" id="A0A4R4V0M1"/>
<dbReference type="RefSeq" id="WP_132619235.1">
    <property type="nucleotide sequence ID" value="NZ_SMKV01000003.1"/>
</dbReference>
<dbReference type="Pfam" id="PF13242">
    <property type="entry name" value="Hydrolase_like"/>
    <property type="match status" value="1"/>
</dbReference>
<keyword evidence="2" id="KW-1185">Reference proteome</keyword>
<evidence type="ECO:0000313" key="1">
    <source>
        <dbReference type="EMBL" id="TDC95732.1"/>
    </source>
</evidence>
<dbReference type="InterPro" id="IPR036412">
    <property type="entry name" value="HAD-like_sf"/>
</dbReference>